<evidence type="ECO:0000313" key="3">
    <source>
        <dbReference type="EMBL" id="CAF1192601.1"/>
    </source>
</evidence>
<feature type="transmembrane region" description="Helical" evidence="1">
    <location>
        <begin position="171"/>
        <end position="191"/>
    </location>
</feature>
<keyword evidence="9" id="KW-1185">Reference proteome</keyword>
<evidence type="ECO:0000313" key="5">
    <source>
        <dbReference type="EMBL" id="CAF1521140.1"/>
    </source>
</evidence>
<evidence type="ECO:0000313" key="2">
    <source>
        <dbReference type="EMBL" id="CAF1109507.1"/>
    </source>
</evidence>
<dbReference type="Proteomes" id="UP000663870">
    <property type="component" value="Unassembled WGS sequence"/>
</dbReference>
<sequence length="199" mass="22578">MNSEMDLPSMSIDLNSFSTVENPPTFNSTRLQTIDFSKYLRKIAGIDVPYIPCTVICIGFDLLFTLITLVMGSSNFSSCPIEPRIPIYLVVVSTINLVMIFLTITACFLHVKKKDDNLFGFFFITSAAISILILQLFCFIWLILGTVWTYSILNEVQYTPTNKGTYCQASIYRYTLVSIILQYIIPIILCCGKNIRLMK</sequence>
<dbReference type="EMBL" id="CAJNOL010002673">
    <property type="protein sequence ID" value="CAF1521140.1"/>
    <property type="molecule type" value="Genomic_DNA"/>
</dbReference>
<dbReference type="Proteomes" id="UP000663836">
    <property type="component" value="Unassembled WGS sequence"/>
</dbReference>
<keyword evidence="1" id="KW-1133">Transmembrane helix</keyword>
<evidence type="ECO:0000313" key="6">
    <source>
        <dbReference type="EMBL" id="CAF3595732.1"/>
    </source>
</evidence>
<feature type="transmembrane region" description="Helical" evidence="1">
    <location>
        <begin position="85"/>
        <end position="111"/>
    </location>
</feature>
<dbReference type="Proteomes" id="UP000663889">
    <property type="component" value="Unassembled WGS sequence"/>
</dbReference>
<proteinExistence type="predicted"/>
<dbReference type="EMBL" id="CAJOAX010000698">
    <property type="protein sequence ID" value="CAF3637239.1"/>
    <property type="molecule type" value="Genomic_DNA"/>
</dbReference>
<dbReference type="EMBL" id="CAJNOU010001441">
    <property type="protein sequence ID" value="CAF1204841.1"/>
    <property type="molecule type" value="Genomic_DNA"/>
</dbReference>
<dbReference type="Proteomes" id="UP000663864">
    <property type="component" value="Unassembled WGS sequence"/>
</dbReference>
<comment type="caution">
    <text evidence="3">The sequence shown here is derived from an EMBL/GenBank/DDBJ whole genome shotgun (WGS) entry which is preliminary data.</text>
</comment>
<dbReference type="EMBL" id="CAJNOO010001176">
    <property type="protein sequence ID" value="CAF1109507.1"/>
    <property type="molecule type" value="Genomic_DNA"/>
</dbReference>
<dbReference type="OrthoDB" id="6157510at2759"/>
<dbReference type="EMBL" id="CAJOBD010000152">
    <property type="protein sequence ID" value="CAF3595732.1"/>
    <property type="molecule type" value="Genomic_DNA"/>
</dbReference>
<dbReference type="PANTHER" id="PTHR33444:SF7">
    <property type="entry name" value="TRANSMEMBRANE PROTEIN 272"/>
    <property type="match status" value="1"/>
</dbReference>
<evidence type="ECO:0000313" key="4">
    <source>
        <dbReference type="EMBL" id="CAF1204841.1"/>
    </source>
</evidence>
<keyword evidence="1" id="KW-0812">Transmembrane</keyword>
<feature type="transmembrane region" description="Helical" evidence="1">
    <location>
        <begin position="118"/>
        <end position="151"/>
    </location>
</feature>
<accession>A0A814VMB4</accession>
<evidence type="ECO:0000313" key="8">
    <source>
        <dbReference type="Proteomes" id="UP000663864"/>
    </source>
</evidence>
<keyword evidence="1" id="KW-0472">Membrane</keyword>
<organism evidence="3 8">
    <name type="scientific">Rotaria sordida</name>
    <dbReference type="NCBI Taxonomy" id="392033"/>
    <lineage>
        <taxon>Eukaryota</taxon>
        <taxon>Metazoa</taxon>
        <taxon>Spiralia</taxon>
        <taxon>Gnathifera</taxon>
        <taxon>Rotifera</taxon>
        <taxon>Eurotatoria</taxon>
        <taxon>Bdelloidea</taxon>
        <taxon>Philodinida</taxon>
        <taxon>Philodinidae</taxon>
        <taxon>Rotaria</taxon>
    </lineage>
</organism>
<protein>
    <submittedName>
        <fullName evidence="3">Uncharacterized protein</fullName>
    </submittedName>
</protein>
<dbReference type="Proteomes" id="UP000663882">
    <property type="component" value="Unassembled WGS sequence"/>
</dbReference>
<feature type="transmembrane region" description="Helical" evidence="1">
    <location>
        <begin position="48"/>
        <end position="73"/>
    </location>
</feature>
<evidence type="ECO:0000313" key="9">
    <source>
        <dbReference type="Proteomes" id="UP000663870"/>
    </source>
</evidence>
<dbReference type="AlphaFoldDB" id="A0A814VMB4"/>
<evidence type="ECO:0000256" key="1">
    <source>
        <dbReference type="SAM" id="Phobius"/>
    </source>
</evidence>
<evidence type="ECO:0000313" key="7">
    <source>
        <dbReference type="EMBL" id="CAF3637239.1"/>
    </source>
</evidence>
<dbReference type="PANTHER" id="PTHR33444">
    <property type="entry name" value="SI:DKEY-19B23.12-RELATED"/>
    <property type="match status" value="1"/>
</dbReference>
<dbReference type="InterPro" id="IPR040350">
    <property type="entry name" value="TMEM272"/>
</dbReference>
<dbReference type="Proteomes" id="UP000663823">
    <property type="component" value="Unassembled WGS sequence"/>
</dbReference>
<reference evidence="3" key="1">
    <citation type="submission" date="2021-02" db="EMBL/GenBank/DDBJ databases">
        <authorList>
            <person name="Nowell W R."/>
        </authorList>
    </citation>
    <scope>NUCLEOTIDE SEQUENCE</scope>
</reference>
<name>A0A814VMB4_9BILA</name>
<dbReference type="EMBL" id="CAJNOT010001394">
    <property type="protein sequence ID" value="CAF1192601.1"/>
    <property type="molecule type" value="Genomic_DNA"/>
</dbReference>
<gene>
    <name evidence="6" type="ORF">JBS370_LOCUS3525</name>
    <name evidence="5" type="ORF">JXQ802_LOCUS41593</name>
    <name evidence="7" type="ORF">OTI717_LOCUS8628</name>
    <name evidence="2" type="ORF">RFH988_LOCUS19758</name>
    <name evidence="4" type="ORF">SEV965_LOCUS21349</name>
    <name evidence="3" type="ORF">ZHD862_LOCUS22393</name>
</gene>